<dbReference type="SUPFAM" id="SSF53335">
    <property type="entry name" value="S-adenosyl-L-methionine-dependent methyltransferases"/>
    <property type="match status" value="1"/>
</dbReference>
<dbReference type="InterPro" id="IPR029063">
    <property type="entry name" value="SAM-dependent_MTases_sf"/>
</dbReference>
<accession>A0AAV4TX26</accession>
<keyword evidence="3" id="KW-1185">Reference proteome</keyword>
<feature type="domain" description="Methyltransferase type 11" evidence="1">
    <location>
        <begin position="38"/>
        <end position="136"/>
    </location>
</feature>
<name>A0AAV4TX26_9ARAC</name>
<dbReference type="GO" id="GO:0008757">
    <property type="term" value="F:S-adenosylmethionine-dependent methyltransferase activity"/>
    <property type="evidence" value="ECO:0007669"/>
    <property type="project" value="InterPro"/>
</dbReference>
<dbReference type="Pfam" id="PF08241">
    <property type="entry name" value="Methyltransf_11"/>
    <property type="match status" value="1"/>
</dbReference>
<evidence type="ECO:0000259" key="1">
    <source>
        <dbReference type="Pfam" id="PF08241"/>
    </source>
</evidence>
<sequence>MYRLPKLIGFPHRRPDDYYKELQERPGWKDLDGEVAMDVGCGSGRNSTINILKYYPKVEKLIAIDNYTPSIYFATSTNTQPKIEYRSADIEDRSTLVEWEGKISKIFSTNCFTHVDPENAFGNVHYLLKPGGEAIITFVSKSQYYDIFLDVILRKEFRQYSAVYAYPLWSTNLPKC</sequence>
<gene>
    <name evidence="2" type="primary">AVEN_267159_1</name>
    <name evidence="2" type="ORF">CDAR_316791</name>
</gene>
<dbReference type="CDD" id="cd02440">
    <property type="entry name" value="AdoMet_MTases"/>
    <property type="match status" value="1"/>
</dbReference>
<evidence type="ECO:0000313" key="2">
    <source>
        <dbReference type="EMBL" id="GIY49520.1"/>
    </source>
</evidence>
<evidence type="ECO:0000313" key="3">
    <source>
        <dbReference type="Proteomes" id="UP001054837"/>
    </source>
</evidence>
<dbReference type="AlphaFoldDB" id="A0AAV4TX26"/>
<protein>
    <submittedName>
        <fullName evidence="2">Methyltransf_25 domain-containing protein</fullName>
    </submittedName>
</protein>
<reference evidence="2 3" key="1">
    <citation type="submission" date="2021-06" db="EMBL/GenBank/DDBJ databases">
        <title>Caerostris darwini draft genome.</title>
        <authorList>
            <person name="Kono N."/>
            <person name="Arakawa K."/>
        </authorList>
    </citation>
    <scope>NUCLEOTIDE SEQUENCE [LARGE SCALE GENOMIC DNA]</scope>
</reference>
<dbReference type="Gene3D" id="3.40.50.150">
    <property type="entry name" value="Vaccinia Virus protein VP39"/>
    <property type="match status" value="1"/>
</dbReference>
<dbReference type="EMBL" id="BPLQ01010243">
    <property type="protein sequence ID" value="GIY49520.1"/>
    <property type="molecule type" value="Genomic_DNA"/>
</dbReference>
<comment type="caution">
    <text evidence="2">The sequence shown here is derived from an EMBL/GenBank/DDBJ whole genome shotgun (WGS) entry which is preliminary data.</text>
</comment>
<dbReference type="InterPro" id="IPR013216">
    <property type="entry name" value="Methyltransf_11"/>
</dbReference>
<proteinExistence type="predicted"/>
<dbReference type="Proteomes" id="UP001054837">
    <property type="component" value="Unassembled WGS sequence"/>
</dbReference>
<organism evidence="2 3">
    <name type="scientific">Caerostris darwini</name>
    <dbReference type="NCBI Taxonomy" id="1538125"/>
    <lineage>
        <taxon>Eukaryota</taxon>
        <taxon>Metazoa</taxon>
        <taxon>Ecdysozoa</taxon>
        <taxon>Arthropoda</taxon>
        <taxon>Chelicerata</taxon>
        <taxon>Arachnida</taxon>
        <taxon>Araneae</taxon>
        <taxon>Araneomorphae</taxon>
        <taxon>Entelegynae</taxon>
        <taxon>Araneoidea</taxon>
        <taxon>Araneidae</taxon>
        <taxon>Caerostris</taxon>
    </lineage>
</organism>